<dbReference type="EMBL" id="PVLQ01000035">
    <property type="protein sequence ID" value="PRD65137.1"/>
    <property type="molecule type" value="Genomic_DNA"/>
</dbReference>
<dbReference type="SUPFAM" id="SSF52540">
    <property type="entry name" value="P-loop containing nucleoside triphosphate hydrolases"/>
    <property type="match status" value="1"/>
</dbReference>
<dbReference type="Gene3D" id="3.40.50.300">
    <property type="entry name" value="P-loop containing nucleotide triphosphate hydrolases"/>
    <property type="match status" value="1"/>
</dbReference>
<evidence type="ECO:0000313" key="2">
    <source>
        <dbReference type="Proteomes" id="UP000238589"/>
    </source>
</evidence>
<comment type="caution">
    <text evidence="1">The sequence shown here is derived from an EMBL/GenBank/DDBJ whole genome shotgun (WGS) entry which is preliminary data.</text>
</comment>
<organism evidence="1 2">
    <name type="scientific">Malikia granosa</name>
    <dbReference type="NCBI Taxonomy" id="263067"/>
    <lineage>
        <taxon>Bacteria</taxon>
        <taxon>Pseudomonadati</taxon>
        <taxon>Pseudomonadota</taxon>
        <taxon>Betaproteobacteria</taxon>
        <taxon>Burkholderiales</taxon>
        <taxon>Comamonadaceae</taxon>
        <taxon>Malikia</taxon>
    </lineage>
</organism>
<reference evidence="1 2" key="1">
    <citation type="submission" date="2018-03" db="EMBL/GenBank/DDBJ databases">
        <title>Comparative genomics illustrates the genes involved in a hyperalkaliphilic mechanisms of Serpentinomonas isolated from highly-alkaline calcium-rich serpentinized springs.</title>
        <authorList>
            <person name="Suzuki S."/>
            <person name="Ishii S."/>
            <person name="Walworth N."/>
            <person name="Bird L."/>
            <person name="Kuenen J.G."/>
            <person name="Nealson K.H."/>
        </authorList>
    </citation>
    <scope>NUCLEOTIDE SEQUENCE [LARGE SCALE GENOMIC DNA]</scope>
    <source>
        <strain evidence="1 2">P1</strain>
    </source>
</reference>
<gene>
    <name evidence="1" type="ORF">C6P64_10795</name>
</gene>
<dbReference type="RefSeq" id="WP_105748575.1">
    <property type="nucleotide sequence ID" value="NZ_PVLQ01000035.1"/>
</dbReference>
<protein>
    <submittedName>
        <fullName evidence="1">DNA polymerase III subunit delta</fullName>
    </submittedName>
</protein>
<dbReference type="GO" id="GO:0006261">
    <property type="term" value="P:DNA-templated DNA replication"/>
    <property type="evidence" value="ECO:0007669"/>
    <property type="project" value="TreeGrafter"/>
</dbReference>
<name>A0A2S9K423_9BURK</name>
<proteinExistence type="predicted"/>
<dbReference type="InterPro" id="IPR027417">
    <property type="entry name" value="P-loop_NTPase"/>
</dbReference>
<dbReference type="Pfam" id="PF13177">
    <property type="entry name" value="DNA_pol3_delta2"/>
    <property type="match status" value="1"/>
</dbReference>
<dbReference type="InterPro" id="IPR050238">
    <property type="entry name" value="DNA_Rep/Repair_Clamp_Loader"/>
</dbReference>
<accession>A0A2S9K423</accession>
<dbReference type="AlphaFoldDB" id="A0A2S9K423"/>
<dbReference type="PANTHER" id="PTHR11669">
    <property type="entry name" value="REPLICATION FACTOR C / DNA POLYMERASE III GAMMA-TAU SUBUNIT"/>
    <property type="match status" value="1"/>
</dbReference>
<dbReference type="PANTHER" id="PTHR11669:SF8">
    <property type="entry name" value="DNA POLYMERASE III SUBUNIT DELTA"/>
    <property type="match status" value="1"/>
</dbReference>
<keyword evidence="2" id="KW-1185">Reference proteome</keyword>
<sequence length="347" mass="37805">MNEQADASRLPPWLQRQLVALQQQRGHAVLLSGPAGLGQYPLALALARAWLCEAPSPEQGACGRCASCHAVDVRTHPDLFVLMPETLALELGWPLDERTQDKIDKKELKPGKFIRVDATREAVAFTQFTRSRGATKVVLVYPADRLNMESANTLLKTLEEPPGALRFVLATEAAHALLPTIRSRCQQHALEWPAQPEALDWLEQAVQGDPALAGKPQSRESLATWLLAAGGRPDEALALARLGLTTAAWSGLPRSVARGDWSALADWAPARQLDLLHKICHDLMVLASGGLPRFFSSADLPPPPRLSALLQWQKALQQAARTVEHPFNAGLQQEAWAGLARSVLAPH</sequence>
<dbReference type="GO" id="GO:0009360">
    <property type="term" value="C:DNA polymerase III complex"/>
    <property type="evidence" value="ECO:0007669"/>
    <property type="project" value="TreeGrafter"/>
</dbReference>
<evidence type="ECO:0000313" key="1">
    <source>
        <dbReference type="EMBL" id="PRD65137.1"/>
    </source>
</evidence>
<dbReference type="Proteomes" id="UP000238589">
    <property type="component" value="Unassembled WGS sequence"/>
</dbReference>
<dbReference type="OrthoDB" id="9811073at2"/>